<dbReference type="InterPro" id="IPR000917">
    <property type="entry name" value="Sulfatase_N"/>
</dbReference>
<dbReference type="PROSITE" id="PS00149">
    <property type="entry name" value="SULFATASE_2"/>
    <property type="match status" value="1"/>
</dbReference>
<feature type="domain" description="Sulfatase N-terminal" evidence="6">
    <location>
        <begin position="36"/>
        <end position="386"/>
    </location>
</feature>
<evidence type="ECO:0000256" key="3">
    <source>
        <dbReference type="ARBA" id="ARBA00022801"/>
    </source>
</evidence>
<dbReference type="Pfam" id="PF00884">
    <property type="entry name" value="Sulfatase"/>
    <property type="match status" value="1"/>
</dbReference>
<dbReference type="AlphaFoldDB" id="A0A5C6ERG0"/>
<dbReference type="GO" id="GO:0046872">
    <property type="term" value="F:metal ion binding"/>
    <property type="evidence" value="ECO:0007669"/>
    <property type="project" value="UniProtKB-KW"/>
</dbReference>
<dbReference type="InterPro" id="IPR017850">
    <property type="entry name" value="Alkaline_phosphatase_core_sf"/>
</dbReference>
<dbReference type="OrthoDB" id="9783154at2"/>
<name>A0A5C6ERG0_9BACT</name>
<dbReference type="RefSeq" id="WP_146534934.1">
    <property type="nucleotide sequence ID" value="NZ_SJPX01000003.1"/>
</dbReference>
<evidence type="ECO:0000313" key="7">
    <source>
        <dbReference type="EMBL" id="TWU51622.1"/>
    </source>
</evidence>
<feature type="chain" id="PRO_5022912225" evidence="5">
    <location>
        <begin position="28"/>
        <end position="511"/>
    </location>
</feature>
<dbReference type="EC" id="3.1.6.1" evidence="7"/>
<dbReference type="InterPro" id="IPR050738">
    <property type="entry name" value="Sulfatase"/>
</dbReference>
<keyword evidence="4" id="KW-0106">Calcium</keyword>
<dbReference type="EMBL" id="SJPX01000003">
    <property type="protein sequence ID" value="TWU51622.1"/>
    <property type="molecule type" value="Genomic_DNA"/>
</dbReference>
<keyword evidence="8" id="KW-1185">Reference proteome</keyword>
<dbReference type="Gene3D" id="3.40.720.10">
    <property type="entry name" value="Alkaline Phosphatase, subunit A"/>
    <property type="match status" value="1"/>
</dbReference>
<dbReference type="SUPFAM" id="SSF53649">
    <property type="entry name" value="Alkaline phosphatase-like"/>
    <property type="match status" value="1"/>
</dbReference>
<proteinExistence type="inferred from homology"/>
<dbReference type="InterPro" id="IPR024607">
    <property type="entry name" value="Sulfatase_CS"/>
</dbReference>
<dbReference type="PANTHER" id="PTHR42693:SF53">
    <property type="entry name" value="ENDO-4-O-SULFATASE"/>
    <property type="match status" value="1"/>
</dbReference>
<keyword evidence="2" id="KW-0479">Metal-binding</keyword>
<sequence length="511" mass="56555" precursor="true">MKTKTASIASALLIGLIASLPCLTAVARTPATTDKPNIVLIFCDDLGYADVGFNADLFGVKTDVVTPNIDALARGGTICKQAYVTHPFCGPSRMGLLSGRMQHCFGGQKNLPDVAKHLEDYNSKGIPESETMISTVLQDAGYATSCVGKWHLGSSKPFHPNTRGFDQFFGFVGGGHQYFPSVTDNVEPKINDYQYFLERNGKDYLSPEGAYLTDMFSDEAVRIVSTNADAKKPFFLYLAYNAPHSPLQAKTEDLKFLYPEHQPKNPGNGVDYRDYETRQNYVAMMYAVDRGVGQIVSALEDPNGDSDKTDSIMDNTLIVFLSDNGGKIAQGASNAPLQDDKGSTHEGGIRVPMFMHWPAKVPAASVFDYPVLALDLYPTLAQLAGATVPSDKILDGKDIWQNFLAGKDSHENETMYWLRHHGGGNEVSLRRGNLKAYRKNFAVWKVFDMSTDIGELDNVASSHKAVLSSMIDDGLEWSKTHRDPQWHDTENGLNSWIENKMPRYDETFKMR</sequence>
<reference evidence="7 8" key="1">
    <citation type="submission" date="2019-02" db="EMBL/GenBank/DDBJ databases">
        <title>Deep-cultivation of Planctomycetes and their phenomic and genomic characterization uncovers novel biology.</title>
        <authorList>
            <person name="Wiegand S."/>
            <person name="Jogler M."/>
            <person name="Boedeker C."/>
            <person name="Pinto D."/>
            <person name="Vollmers J."/>
            <person name="Rivas-Marin E."/>
            <person name="Kohn T."/>
            <person name="Peeters S.H."/>
            <person name="Heuer A."/>
            <person name="Rast P."/>
            <person name="Oberbeckmann S."/>
            <person name="Bunk B."/>
            <person name="Jeske O."/>
            <person name="Meyerdierks A."/>
            <person name="Storesund J.E."/>
            <person name="Kallscheuer N."/>
            <person name="Luecker S."/>
            <person name="Lage O.M."/>
            <person name="Pohl T."/>
            <person name="Merkel B.J."/>
            <person name="Hornburger P."/>
            <person name="Mueller R.-W."/>
            <person name="Bruemmer F."/>
            <person name="Labrenz M."/>
            <person name="Spormann A.M."/>
            <person name="Op Den Camp H."/>
            <person name="Overmann J."/>
            <person name="Amann R."/>
            <person name="Jetten M.S.M."/>
            <person name="Mascher T."/>
            <person name="Medema M.H."/>
            <person name="Devos D.P."/>
            <person name="Kaster A.-K."/>
            <person name="Ovreas L."/>
            <person name="Rohde M."/>
            <person name="Galperin M.Y."/>
            <person name="Jogler C."/>
        </authorList>
    </citation>
    <scope>NUCLEOTIDE SEQUENCE [LARGE SCALE GENOMIC DNA]</scope>
    <source>
        <strain evidence="7 8">Poly59</strain>
    </source>
</reference>
<dbReference type="PANTHER" id="PTHR42693">
    <property type="entry name" value="ARYLSULFATASE FAMILY MEMBER"/>
    <property type="match status" value="1"/>
</dbReference>
<feature type="signal peptide" evidence="5">
    <location>
        <begin position="1"/>
        <end position="27"/>
    </location>
</feature>
<dbReference type="GO" id="GO:0004065">
    <property type="term" value="F:arylsulfatase activity"/>
    <property type="evidence" value="ECO:0007669"/>
    <property type="project" value="UniProtKB-EC"/>
</dbReference>
<evidence type="ECO:0000313" key="8">
    <source>
        <dbReference type="Proteomes" id="UP000317977"/>
    </source>
</evidence>
<evidence type="ECO:0000256" key="1">
    <source>
        <dbReference type="ARBA" id="ARBA00008779"/>
    </source>
</evidence>
<evidence type="ECO:0000256" key="4">
    <source>
        <dbReference type="ARBA" id="ARBA00022837"/>
    </source>
</evidence>
<evidence type="ECO:0000259" key="6">
    <source>
        <dbReference type="Pfam" id="PF00884"/>
    </source>
</evidence>
<comment type="caution">
    <text evidence="7">The sequence shown here is derived from an EMBL/GenBank/DDBJ whole genome shotgun (WGS) entry which is preliminary data.</text>
</comment>
<keyword evidence="5" id="KW-0732">Signal</keyword>
<dbReference type="Gene3D" id="3.30.1120.10">
    <property type="match status" value="1"/>
</dbReference>
<gene>
    <name evidence="7" type="primary">atsA_53</name>
    <name evidence="7" type="ORF">Poly59_32160</name>
</gene>
<protein>
    <submittedName>
        <fullName evidence="7">Arylsulfatase</fullName>
        <ecNumber evidence="7">3.1.6.1</ecNumber>
    </submittedName>
</protein>
<accession>A0A5C6ERG0</accession>
<comment type="similarity">
    <text evidence="1">Belongs to the sulfatase family.</text>
</comment>
<dbReference type="Proteomes" id="UP000317977">
    <property type="component" value="Unassembled WGS sequence"/>
</dbReference>
<organism evidence="7 8">
    <name type="scientific">Rubripirellula reticaptiva</name>
    <dbReference type="NCBI Taxonomy" id="2528013"/>
    <lineage>
        <taxon>Bacteria</taxon>
        <taxon>Pseudomonadati</taxon>
        <taxon>Planctomycetota</taxon>
        <taxon>Planctomycetia</taxon>
        <taxon>Pirellulales</taxon>
        <taxon>Pirellulaceae</taxon>
        <taxon>Rubripirellula</taxon>
    </lineage>
</organism>
<evidence type="ECO:0000256" key="5">
    <source>
        <dbReference type="SAM" id="SignalP"/>
    </source>
</evidence>
<keyword evidence="3 7" id="KW-0378">Hydrolase</keyword>
<evidence type="ECO:0000256" key="2">
    <source>
        <dbReference type="ARBA" id="ARBA00022723"/>
    </source>
</evidence>